<dbReference type="Gene3D" id="1.50.10.20">
    <property type="match status" value="1"/>
</dbReference>
<reference evidence="3" key="1">
    <citation type="journal article" date="2020" name="Stud. Mycol.">
        <title>101 Dothideomycetes genomes: a test case for predicting lifestyles and emergence of pathogens.</title>
        <authorList>
            <person name="Haridas S."/>
            <person name="Albert R."/>
            <person name="Binder M."/>
            <person name="Bloem J."/>
            <person name="Labutti K."/>
            <person name="Salamov A."/>
            <person name="Andreopoulos B."/>
            <person name="Baker S."/>
            <person name="Barry K."/>
            <person name="Bills G."/>
            <person name="Bluhm B."/>
            <person name="Cannon C."/>
            <person name="Castanera R."/>
            <person name="Culley D."/>
            <person name="Daum C."/>
            <person name="Ezra D."/>
            <person name="Gonzalez J."/>
            <person name="Henrissat B."/>
            <person name="Kuo A."/>
            <person name="Liang C."/>
            <person name="Lipzen A."/>
            <person name="Lutzoni F."/>
            <person name="Magnuson J."/>
            <person name="Mondo S."/>
            <person name="Nolan M."/>
            <person name="Ohm R."/>
            <person name="Pangilinan J."/>
            <person name="Park H.-J."/>
            <person name="Ramirez L."/>
            <person name="Alfaro M."/>
            <person name="Sun H."/>
            <person name="Tritt A."/>
            <person name="Yoshinaga Y."/>
            <person name="Zwiers L.-H."/>
            <person name="Turgeon B."/>
            <person name="Goodwin S."/>
            <person name="Spatafora J."/>
            <person name="Crous P."/>
            <person name="Grigoriev I."/>
        </authorList>
    </citation>
    <scope>NUCLEOTIDE SEQUENCE</scope>
    <source>
        <strain evidence="3">CBS 175.79</strain>
    </source>
</reference>
<dbReference type="InterPro" id="IPR008930">
    <property type="entry name" value="Terpenoid_cyclase/PrenylTrfase"/>
</dbReference>
<dbReference type="GO" id="GO:0016102">
    <property type="term" value="P:diterpenoid biosynthetic process"/>
    <property type="evidence" value="ECO:0007669"/>
    <property type="project" value="TreeGrafter"/>
</dbReference>
<feature type="region of interest" description="Disordered" evidence="2">
    <location>
        <begin position="355"/>
        <end position="396"/>
    </location>
</feature>
<dbReference type="AlphaFoldDB" id="A0A6A5XGQ6"/>
<proteinExistence type="inferred from homology"/>
<feature type="compositionally biased region" description="Basic and acidic residues" evidence="2">
    <location>
        <begin position="594"/>
        <end position="604"/>
    </location>
</feature>
<dbReference type="GO" id="GO:0010333">
    <property type="term" value="F:terpene synthase activity"/>
    <property type="evidence" value="ECO:0007669"/>
    <property type="project" value="InterPro"/>
</dbReference>
<feature type="region of interest" description="Disordered" evidence="2">
    <location>
        <begin position="583"/>
        <end position="604"/>
    </location>
</feature>
<name>A0A6A5XGQ6_9PLEO</name>
<dbReference type="EMBL" id="ML978073">
    <property type="protein sequence ID" value="KAF2012100.1"/>
    <property type="molecule type" value="Genomic_DNA"/>
</dbReference>
<dbReference type="RefSeq" id="XP_033380439.1">
    <property type="nucleotide sequence ID" value="XM_033531271.1"/>
</dbReference>
<feature type="compositionally biased region" description="Polar residues" evidence="2">
    <location>
        <begin position="369"/>
        <end position="383"/>
    </location>
</feature>
<keyword evidence="4" id="KW-1185">Reference proteome</keyword>
<comment type="similarity">
    <text evidence="1">Belongs to the terpene synthase family.</text>
</comment>
<protein>
    <recommendedName>
        <fullName evidence="5">Ent-kaurene synthase</fullName>
    </recommendedName>
</protein>
<dbReference type="InterPro" id="IPR050148">
    <property type="entry name" value="Terpene_synthase-like"/>
</dbReference>
<dbReference type="GO" id="GO:0000287">
    <property type="term" value="F:magnesium ion binding"/>
    <property type="evidence" value="ECO:0007669"/>
    <property type="project" value="TreeGrafter"/>
</dbReference>
<evidence type="ECO:0000313" key="3">
    <source>
        <dbReference type="EMBL" id="KAF2012100.1"/>
    </source>
</evidence>
<dbReference type="OrthoDB" id="2343925at2759"/>
<sequence>MGRDIDFEPMLAEFERSTYFITYYGERNASISANCNVLAALLQSGNVAKYTSQILKCAEFLNNAWRSGNVQDKWNISKNYSMMLLTQAFVQLLRAWKLKQLDSDTDLEALMQSVRATLLDVYVQTVQHQHEDGSWSSMREVTAYAILTLSSLVELPWKDSIRATAAASIAKGKSYLLKHQNLWAEAEYLWIEKVAYSSSNLSNAYCLAAVEASGPRERLVNDDEMAFAKSSAHIAKYTGLFKALKPFQNCPEWKLEASMMQSQPFVANLKSRQTRIFPEMGKMKSHKYMDMIPLTWIGCNHVRDHGVSSKMLWEMMMISMLNYQADVYMEMVVGDKLDGSLAEVRRIIDRAIKSPTRVSGKRKGEQKDGQQNGSVSDETNETNPYGHKRAKMNGSNGTHINGGPVTDACQFESGSSHTNGIKECTSDNGTSNGTMPSKGVLAEVEVTINAFTTYVLTHPSVIRSPSYLQRWLAQSLHAFLDAHITQIEDCKLLSDGELPKETYYNWVHTTSSNHTSCPYSFVFYLCLLHGTRTGIGKTPVDLFPGAKTKYMLEDACRHLATICRQHNDFGSVERDKEEANLNSVDFPEFDGTQESDKDAHRSDSAVEQAKKEVLVIAKYERKFLDLSLAELRKNVKQDVMRELMLLFHVTDIYGEIYLARDMSPSRSSLQ</sequence>
<dbReference type="GeneID" id="54288668"/>
<gene>
    <name evidence="3" type="ORF">BU24DRAFT_453558</name>
</gene>
<accession>A0A6A5XGQ6</accession>
<organism evidence="3 4">
    <name type="scientific">Aaosphaeria arxii CBS 175.79</name>
    <dbReference type="NCBI Taxonomy" id="1450172"/>
    <lineage>
        <taxon>Eukaryota</taxon>
        <taxon>Fungi</taxon>
        <taxon>Dikarya</taxon>
        <taxon>Ascomycota</taxon>
        <taxon>Pezizomycotina</taxon>
        <taxon>Dothideomycetes</taxon>
        <taxon>Pleosporomycetidae</taxon>
        <taxon>Pleosporales</taxon>
        <taxon>Pleosporales incertae sedis</taxon>
        <taxon>Aaosphaeria</taxon>
    </lineage>
</organism>
<evidence type="ECO:0008006" key="5">
    <source>
        <dbReference type="Google" id="ProtNLM"/>
    </source>
</evidence>
<dbReference type="PANTHER" id="PTHR31739">
    <property type="entry name" value="ENT-COPALYL DIPHOSPHATE SYNTHASE, CHLOROPLASTIC"/>
    <property type="match status" value="1"/>
</dbReference>
<evidence type="ECO:0000256" key="2">
    <source>
        <dbReference type="SAM" id="MobiDB-lite"/>
    </source>
</evidence>
<evidence type="ECO:0000256" key="1">
    <source>
        <dbReference type="ARBA" id="ARBA00006333"/>
    </source>
</evidence>
<dbReference type="SUPFAM" id="SSF48239">
    <property type="entry name" value="Terpenoid cyclases/Protein prenyltransferases"/>
    <property type="match status" value="1"/>
</dbReference>
<dbReference type="Proteomes" id="UP000799778">
    <property type="component" value="Unassembled WGS sequence"/>
</dbReference>
<evidence type="ECO:0000313" key="4">
    <source>
        <dbReference type="Proteomes" id="UP000799778"/>
    </source>
</evidence>
<dbReference type="PANTHER" id="PTHR31739:SF25">
    <property type="entry name" value="(E,E)-GERANYLLINALOOL SYNTHASE"/>
    <property type="match status" value="1"/>
</dbReference>